<name>A0A165CP18_EXIGL</name>
<feature type="compositionally biased region" description="Polar residues" evidence="1">
    <location>
        <begin position="54"/>
        <end position="70"/>
    </location>
</feature>
<organism evidence="2 4">
    <name type="scientific">Exidia glandulosa HHB12029</name>
    <dbReference type="NCBI Taxonomy" id="1314781"/>
    <lineage>
        <taxon>Eukaryota</taxon>
        <taxon>Fungi</taxon>
        <taxon>Dikarya</taxon>
        <taxon>Basidiomycota</taxon>
        <taxon>Agaricomycotina</taxon>
        <taxon>Agaricomycetes</taxon>
        <taxon>Auriculariales</taxon>
        <taxon>Exidiaceae</taxon>
        <taxon>Exidia</taxon>
    </lineage>
</organism>
<evidence type="ECO:0000313" key="2">
    <source>
        <dbReference type="EMBL" id="KZV82831.1"/>
    </source>
</evidence>
<reference evidence="2 4" key="1">
    <citation type="journal article" date="2016" name="Mol. Biol. Evol.">
        <title>Comparative Genomics of Early-Diverging Mushroom-Forming Fungi Provides Insights into the Origins of Lignocellulose Decay Capabilities.</title>
        <authorList>
            <person name="Nagy L.G."/>
            <person name="Riley R."/>
            <person name="Tritt A."/>
            <person name="Adam C."/>
            <person name="Daum C."/>
            <person name="Floudas D."/>
            <person name="Sun H."/>
            <person name="Yadav J.S."/>
            <person name="Pangilinan J."/>
            <person name="Larsson K.H."/>
            <person name="Matsuura K."/>
            <person name="Barry K."/>
            <person name="Labutti K."/>
            <person name="Kuo R."/>
            <person name="Ohm R.A."/>
            <person name="Bhattacharya S.S."/>
            <person name="Shirouzu T."/>
            <person name="Yoshinaga Y."/>
            <person name="Martin F.M."/>
            <person name="Grigoriev I.V."/>
            <person name="Hibbett D.S."/>
        </authorList>
    </citation>
    <scope>NUCLEOTIDE SEQUENCE [LARGE SCALE GENOMIC DNA]</scope>
    <source>
        <strain evidence="2 4">HHB12029</strain>
    </source>
</reference>
<evidence type="ECO:0000313" key="3">
    <source>
        <dbReference type="EMBL" id="KZV95211.1"/>
    </source>
</evidence>
<protein>
    <submittedName>
        <fullName evidence="2">Uncharacterized protein</fullName>
    </submittedName>
</protein>
<proteinExistence type="predicted"/>
<feature type="compositionally biased region" description="Gly residues" evidence="1">
    <location>
        <begin position="25"/>
        <end position="34"/>
    </location>
</feature>
<feature type="region of interest" description="Disordered" evidence="1">
    <location>
        <begin position="1"/>
        <end position="70"/>
    </location>
</feature>
<dbReference type="EMBL" id="KV426302">
    <property type="protein sequence ID" value="KZV82831.1"/>
    <property type="molecule type" value="Genomic_DNA"/>
</dbReference>
<keyword evidence="4" id="KW-1185">Reference proteome</keyword>
<sequence length="95" mass="9837">MPMQVNVGSRSGSIDLGTAMDMSGSGTGVGGGMVMRGPGMSGDMVQGRVERAGSSASEGSNTAPRVWQTNDQTRFSRWTFDDAGFQATAEDEGLV</sequence>
<accession>A0A165CP18</accession>
<dbReference type="Proteomes" id="UP000077266">
    <property type="component" value="Unassembled WGS sequence"/>
</dbReference>
<evidence type="ECO:0000256" key="1">
    <source>
        <dbReference type="SAM" id="MobiDB-lite"/>
    </source>
</evidence>
<gene>
    <name evidence="2" type="ORF">EXIGLDRAFT_729263</name>
    <name evidence="3" type="ORF">EXIGLDRAFT_735817</name>
</gene>
<evidence type="ECO:0000313" key="4">
    <source>
        <dbReference type="Proteomes" id="UP000077266"/>
    </source>
</evidence>
<dbReference type="EMBL" id="KV425961">
    <property type="protein sequence ID" value="KZV95211.1"/>
    <property type="molecule type" value="Genomic_DNA"/>
</dbReference>
<dbReference type="AlphaFoldDB" id="A0A165CP18"/>
<feature type="compositionally biased region" description="Polar residues" evidence="1">
    <location>
        <begin position="1"/>
        <end position="12"/>
    </location>
</feature>